<comment type="pathway">
    <text evidence="8">Cell wall biogenesis; peptidoglycan biosynthesis.</text>
</comment>
<feature type="transmembrane region" description="Helical" evidence="8">
    <location>
        <begin position="87"/>
        <end position="107"/>
    </location>
</feature>
<feature type="transmembrane region" description="Helical" evidence="8">
    <location>
        <begin position="340"/>
        <end position="359"/>
    </location>
</feature>
<evidence type="ECO:0000256" key="4">
    <source>
        <dbReference type="ARBA" id="ARBA00022960"/>
    </source>
</evidence>
<feature type="transmembrane region" description="Helical" evidence="8">
    <location>
        <begin position="475"/>
        <end position="496"/>
    </location>
</feature>
<proteinExistence type="inferred from homology"/>
<evidence type="ECO:0000256" key="2">
    <source>
        <dbReference type="ARBA" id="ARBA00022475"/>
    </source>
</evidence>
<evidence type="ECO:0000256" key="5">
    <source>
        <dbReference type="ARBA" id="ARBA00022984"/>
    </source>
</evidence>
<accession>A0ABY9PYF6</accession>
<feature type="transmembrane region" description="Helical" evidence="8">
    <location>
        <begin position="224"/>
        <end position="244"/>
    </location>
</feature>
<dbReference type="InterPro" id="IPR051050">
    <property type="entry name" value="Lipid_II_flippase_MurJ/MviN"/>
</dbReference>
<feature type="transmembrane region" description="Helical" evidence="8">
    <location>
        <begin position="405"/>
        <end position="425"/>
    </location>
</feature>
<feature type="transmembrane region" description="Helical" evidence="8">
    <location>
        <begin position="269"/>
        <end position="286"/>
    </location>
</feature>
<evidence type="ECO:0000256" key="6">
    <source>
        <dbReference type="ARBA" id="ARBA00022989"/>
    </source>
</evidence>
<dbReference type="NCBIfam" id="TIGR01695">
    <property type="entry name" value="murJ_mviN"/>
    <property type="match status" value="1"/>
</dbReference>
<feature type="transmembrane region" description="Helical" evidence="8">
    <location>
        <begin position="155"/>
        <end position="176"/>
    </location>
</feature>
<evidence type="ECO:0000256" key="7">
    <source>
        <dbReference type="ARBA" id="ARBA00023136"/>
    </source>
</evidence>
<keyword evidence="8 9" id="KW-0961">Cell wall biogenesis/degradation</keyword>
<evidence type="ECO:0000313" key="10">
    <source>
        <dbReference type="EMBL" id="WMT80278.1"/>
    </source>
</evidence>
<comment type="subcellular location">
    <subcellularLocation>
        <location evidence="1 8">Cell membrane</location>
        <topology evidence="1 8">Multi-pass membrane protein</topology>
    </subcellularLocation>
</comment>
<gene>
    <name evidence="10" type="primary">murJ_1</name>
    <name evidence="8" type="synonym">murJ</name>
    <name evidence="10" type="ORF">TEMA_05920</name>
</gene>
<name>A0ABY9PYF6_9FIRM</name>
<keyword evidence="6 8" id="KW-1133">Transmembrane helix</keyword>
<organism evidence="10 11">
    <name type="scientific">Terrisporobacter mayombei</name>
    <dbReference type="NCBI Taxonomy" id="1541"/>
    <lineage>
        <taxon>Bacteria</taxon>
        <taxon>Bacillati</taxon>
        <taxon>Bacillota</taxon>
        <taxon>Clostridia</taxon>
        <taxon>Peptostreptococcales</taxon>
        <taxon>Peptostreptococcaceae</taxon>
        <taxon>Terrisporobacter</taxon>
    </lineage>
</organism>
<dbReference type="Proteomes" id="UP001235030">
    <property type="component" value="Chromosome"/>
</dbReference>
<feature type="transmembrane region" description="Helical" evidence="8">
    <location>
        <begin position="46"/>
        <end position="67"/>
    </location>
</feature>
<keyword evidence="11" id="KW-1185">Reference proteome</keyword>
<feature type="transmembrane region" description="Helical" evidence="8">
    <location>
        <begin position="127"/>
        <end position="148"/>
    </location>
</feature>
<feature type="transmembrane region" description="Helical" evidence="8">
    <location>
        <begin position="380"/>
        <end position="399"/>
    </location>
</feature>
<evidence type="ECO:0000256" key="9">
    <source>
        <dbReference type="PIRNR" id="PIRNR002869"/>
    </source>
</evidence>
<keyword evidence="2 8" id="KW-1003">Cell membrane</keyword>
<dbReference type="PIRSF" id="PIRSF002869">
    <property type="entry name" value="MviN"/>
    <property type="match status" value="1"/>
</dbReference>
<feature type="transmembrane region" description="Helical" evidence="8">
    <location>
        <begin position="306"/>
        <end position="328"/>
    </location>
</feature>
<sequence length="515" mass="56000">MSKVAKAAIGLMVATLIAKILGFGRELTLAAAYGASSTSDAFLVAMNIPAVIFTAVGTSLGTAFIPLFCEVRSKDGDNASVRYTNNIFNVVVLICLVFAIVGAFFAPEIVKLFALGFKGETMEKAVYFTRIMLLGIPFLGISYIMMAYLQVKENFIIPGLMPVPYNLCIIISIILSTKTSPYILPFGALIGLLGQFLFQLPFAMKRGYKYQSYLNFKDEYLKKMLWLVGPVLIGVAVNQINTIVDRTIASTLVEGSISALNYANKLNQFVMGMFIVSISSVVYPMLSKLSTDNNKTEFNKSIITSINTVILIVIPISVGAIILATPIVKILFQRGEFDARATYMTSVALVFYSIGMIGFGLRDILGKVFYSLQDTKTPMINGAIAMGLNIILNILFVKFTNMQLAGLAFATSISALVTIILLFINLRIKIGPFGGKYVLTVFIKSMLSALLMAAITLFIYNNLSVILGIGTIKEIITLALSIGGGAIVYASCVILLKIKEVNLILDTLKSKLKKI</sequence>
<comment type="function">
    <text evidence="8 9">Involved in peptidoglycan biosynthesis. Transports lipid-linked peptidoglycan precursors from the inner to the outer leaflet of the cytoplasmic membrane.</text>
</comment>
<reference evidence="10 11" key="1">
    <citation type="submission" date="2022-07" db="EMBL/GenBank/DDBJ databases">
        <title>Genome sequence of Terrisporobacter mayombei DSM6539.</title>
        <authorList>
            <person name="Boeer T."/>
            <person name="Bengelsdorf F.R."/>
            <person name="Daniel R."/>
            <person name="Poehlein A."/>
        </authorList>
    </citation>
    <scope>NUCLEOTIDE SEQUENCE [LARGE SCALE GENOMIC DNA]</scope>
    <source>
        <strain evidence="10 11">DSM 6539</strain>
    </source>
</reference>
<feature type="transmembrane region" description="Helical" evidence="8">
    <location>
        <begin position="437"/>
        <end position="460"/>
    </location>
</feature>
<feature type="transmembrane region" description="Helical" evidence="8">
    <location>
        <begin position="182"/>
        <end position="203"/>
    </location>
</feature>
<keyword evidence="5 8" id="KW-0573">Peptidoglycan synthesis</keyword>
<keyword evidence="4 8" id="KW-0133">Cell shape</keyword>
<keyword evidence="8 9" id="KW-0813">Transport</keyword>
<dbReference type="PANTHER" id="PTHR47019">
    <property type="entry name" value="LIPID II FLIPPASE MURJ"/>
    <property type="match status" value="1"/>
</dbReference>
<dbReference type="RefSeq" id="WP_228104531.1">
    <property type="nucleotide sequence ID" value="NZ_CP101637.1"/>
</dbReference>
<dbReference type="EMBL" id="CP101637">
    <property type="protein sequence ID" value="WMT80278.1"/>
    <property type="molecule type" value="Genomic_DNA"/>
</dbReference>
<dbReference type="PRINTS" id="PR01806">
    <property type="entry name" value="VIRFACTRMVIN"/>
</dbReference>
<dbReference type="PANTHER" id="PTHR47019:SF1">
    <property type="entry name" value="LIPID II FLIPPASE MURJ"/>
    <property type="match status" value="1"/>
</dbReference>
<evidence type="ECO:0000313" key="11">
    <source>
        <dbReference type="Proteomes" id="UP001235030"/>
    </source>
</evidence>
<evidence type="ECO:0000256" key="8">
    <source>
        <dbReference type="HAMAP-Rule" id="MF_02078"/>
    </source>
</evidence>
<dbReference type="HAMAP" id="MF_02078">
    <property type="entry name" value="MurJ_MviN"/>
    <property type="match status" value="1"/>
</dbReference>
<dbReference type="InterPro" id="IPR004268">
    <property type="entry name" value="MurJ"/>
</dbReference>
<evidence type="ECO:0000256" key="1">
    <source>
        <dbReference type="ARBA" id="ARBA00004651"/>
    </source>
</evidence>
<comment type="similarity">
    <text evidence="8 9">Belongs to the MurJ/MviN family.</text>
</comment>
<protein>
    <recommendedName>
        <fullName evidence="8">Probable lipid II flippase MurJ</fullName>
    </recommendedName>
</protein>
<evidence type="ECO:0000256" key="3">
    <source>
        <dbReference type="ARBA" id="ARBA00022692"/>
    </source>
</evidence>
<dbReference type="Pfam" id="PF03023">
    <property type="entry name" value="MurJ"/>
    <property type="match status" value="1"/>
</dbReference>
<keyword evidence="3 8" id="KW-0812">Transmembrane</keyword>
<dbReference type="CDD" id="cd13123">
    <property type="entry name" value="MATE_MurJ_like"/>
    <property type="match status" value="1"/>
</dbReference>
<keyword evidence="7 8" id="KW-0472">Membrane</keyword>